<evidence type="ECO:0000256" key="2">
    <source>
        <dbReference type="RuleBase" id="RU362097"/>
    </source>
</evidence>
<dbReference type="SUPFAM" id="SSF56954">
    <property type="entry name" value="Outer membrane efflux proteins (OEP)"/>
    <property type="match status" value="1"/>
</dbReference>
<sequence length="477" mass="49576">MSTTMWAKRFAPALLVAASACTTVGPDYAPPGLPAGVATGSTGDFEASASPAISRAPLPARWWRLYDDPDLDNLVEQAFAANTDLRAAAANLERAQALTREVRAASGVQTSLDGSASVGEASNLGMGHPAGVHDLFSLGGSISYEVDVVGRIRRAVEAATADEQAQAAALDLARTTVAAAVVGAYTDACAAGASLVVADRSVALQRQSLELTERGVRGGLFPPIDATRSRALLAQLEAALPGYVAARRLALYRLAVLLGQAPQNYPAKLTDCASIPSLDKPIPVGDGAALIRRRPDIRQAERQLATATARIGVETAALYPTVSLGASAGTTSRTIEGLVSDSALQFSIGPLISWSFPNRSIARARIDQASATARAALAAFDGTLLRALQEAESALTQYSHDLDENVRLRTARDRSREAAAMQTRLARGGAVSSLEALDVERTLAGAEAALAASNSKLAADRVRIFLALGGGWETDAP</sequence>
<dbReference type="RefSeq" id="WP_066522281.1">
    <property type="nucleotide sequence ID" value="NZ_AP017655.1"/>
</dbReference>
<dbReference type="NCBIfam" id="TIGR01845">
    <property type="entry name" value="outer_NodT"/>
    <property type="match status" value="1"/>
</dbReference>
<reference evidence="3 4" key="1">
    <citation type="submission" date="2016-10" db="EMBL/GenBank/DDBJ databases">
        <title>Complete Genome Sequence of the Nonylphenol-Degrading Bacterium Sphingobium cloacae JCM 10874T.</title>
        <authorList>
            <person name="Ootsuka M."/>
            <person name="Nishizawa T."/>
            <person name="Ohta H."/>
        </authorList>
    </citation>
    <scope>NUCLEOTIDE SEQUENCE [LARGE SCALE GENOMIC DNA]</scope>
    <source>
        <strain evidence="3 4">JCM 10874</strain>
    </source>
</reference>
<dbReference type="Pfam" id="PF02321">
    <property type="entry name" value="OEP"/>
    <property type="match status" value="2"/>
</dbReference>
<keyword evidence="2" id="KW-0449">Lipoprotein</keyword>
<dbReference type="KEGG" id="sclo:SCLO_1022720"/>
<dbReference type="PANTHER" id="PTHR30203">
    <property type="entry name" value="OUTER MEMBRANE CATION EFFLUX PROTEIN"/>
    <property type="match status" value="1"/>
</dbReference>
<name>A0A1E1F4C7_9SPHN</name>
<keyword evidence="2" id="KW-0732">Signal</keyword>
<dbReference type="Gene3D" id="2.20.200.10">
    <property type="entry name" value="Outer membrane efflux proteins (OEP)"/>
    <property type="match status" value="1"/>
</dbReference>
<accession>A0A1E1F4C7</accession>
<dbReference type="InterPro" id="IPR003423">
    <property type="entry name" value="OMP_efflux"/>
</dbReference>
<organism evidence="3 4">
    <name type="scientific">Sphingobium cloacae</name>
    <dbReference type="NCBI Taxonomy" id="120107"/>
    <lineage>
        <taxon>Bacteria</taxon>
        <taxon>Pseudomonadati</taxon>
        <taxon>Pseudomonadota</taxon>
        <taxon>Alphaproteobacteria</taxon>
        <taxon>Sphingomonadales</taxon>
        <taxon>Sphingomonadaceae</taxon>
        <taxon>Sphingobium</taxon>
    </lineage>
</organism>
<feature type="signal peptide" evidence="2">
    <location>
        <begin position="1"/>
        <end position="29"/>
    </location>
</feature>
<comment type="similarity">
    <text evidence="1 2">Belongs to the outer membrane factor (OMF) (TC 1.B.17) family.</text>
</comment>
<evidence type="ECO:0000313" key="4">
    <source>
        <dbReference type="Proteomes" id="UP000218272"/>
    </source>
</evidence>
<comment type="subcellular location">
    <subcellularLocation>
        <location evidence="2">Cell membrane</location>
        <topology evidence="2">Lipid-anchor</topology>
    </subcellularLocation>
</comment>
<dbReference type="AlphaFoldDB" id="A0A1E1F4C7"/>
<protein>
    <submittedName>
        <fullName evidence="3">Outer membrane efflux protein</fullName>
    </submittedName>
</protein>
<keyword evidence="2" id="KW-0472">Membrane</keyword>
<keyword evidence="2" id="KW-0812">Transmembrane</keyword>
<dbReference type="EMBL" id="AP017655">
    <property type="protein sequence ID" value="BAV65312.1"/>
    <property type="molecule type" value="Genomic_DNA"/>
</dbReference>
<keyword evidence="2" id="KW-0564">Palmitate</keyword>
<evidence type="ECO:0000256" key="1">
    <source>
        <dbReference type="ARBA" id="ARBA00007613"/>
    </source>
</evidence>
<dbReference type="GO" id="GO:0005886">
    <property type="term" value="C:plasma membrane"/>
    <property type="evidence" value="ECO:0007669"/>
    <property type="project" value="UniProtKB-SubCell"/>
</dbReference>
<dbReference type="Gene3D" id="1.20.1600.10">
    <property type="entry name" value="Outer membrane efflux proteins (OEP)"/>
    <property type="match status" value="1"/>
</dbReference>
<evidence type="ECO:0000313" key="3">
    <source>
        <dbReference type="EMBL" id="BAV65312.1"/>
    </source>
</evidence>
<keyword evidence="4" id="KW-1185">Reference proteome</keyword>
<dbReference type="GO" id="GO:0015562">
    <property type="term" value="F:efflux transmembrane transporter activity"/>
    <property type="evidence" value="ECO:0007669"/>
    <property type="project" value="InterPro"/>
</dbReference>
<feature type="chain" id="PRO_5009026900" evidence="2">
    <location>
        <begin position="30"/>
        <end position="477"/>
    </location>
</feature>
<dbReference type="InterPro" id="IPR010131">
    <property type="entry name" value="MdtP/NodT-like"/>
</dbReference>
<gene>
    <name evidence="3" type="ORF">SCLO_1022720</name>
</gene>
<dbReference type="PANTHER" id="PTHR30203:SF21">
    <property type="entry name" value="OUTER MEMBRANE COMPONENT OF MULTIDRUG EFFLUX PUMP-RELATED"/>
    <property type="match status" value="1"/>
</dbReference>
<proteinExistence type="inferred from homology"/>
<dbReference type="Proteomes" id="UP000218272">
    <property type="component" value="Chromosome SCLO_1"/>
</dbReference>
<keyword evidence="2" id="KW-1134">Transmembrane beta strand</keyword>